<evidence type="ECO:0000256" key="1">
    <source>
        <dbReference type="ARBA" id="ARBA00022490"/>
    </source>
</evidence>
<keyword evidence="8" id="KW-0560">Oxidoreductase</keyword>
<evidence type="ECO:0000256" key="2">
    <source>
        <dbReference type="ARBA" id="ARBA00022603"/>
    </source>
</evidence>
<dbReference type="PANTHER" id="PTHR13847">
    <property type="entry name" value="SARCOSINE DEHYDROGENASE-RELATED"/>
    <property type="match status" value="1"/>
</dbReference>
<dbReference type="GO" id="GO:0002098">
    <property type="term" value="P:tRNA wobble uridine modification"/>
    <property type="evidence" value="ECO:0007669"/>
    <property type="project" value="TreeGrafter"/>
</dbReference>
<keyword evidence="2" id="KW-0489">Methyltransferase</keyword>
<dbReference type="InterPro" id="IPR006076">
    <property type="entry name" value="FAD-dep_OxRdtase"/>
</dbReference>
<dbReference type="Pfam" id="PF01266">
    <property type="entry name" value="DAO"/>
    <property type="match status" value="1"/>
</dbReference>
<dbReference type="InterPro" id="IPR036188">
    <property type="entry name" value="FAD/NAD-bd_sf"/>
</dbReference>
<dbReference type="GO" id="GO:0005737">
    <property type="term" value="C:cytoplasm"/>
    <property type="evidence" value="ECO:0007669"/>
    <property type="project" value="TreeGrafter"/>
</dbReference>
<evidence type="ECO:0000256" key="7">
    <source>
        <dbReference type="ARBA" id="ARBA00022827"/>
    </source>
</evidence>
<proteinExistence type="predicted"/>
<dbReference type="GO" id="GO:0004808">
    <property type="term" value="F:tRNA (5-methylaminomethyl-2-thiouridylate)(34)-methyltransferase activity"/>
    <property type="evidence" value="ECO:0007669"/>
    <property type="project" value="TreeGrafter"/>
</dbReference>
<dbReference type="SUPFAM" id="SSF51905">
    <property type="entry name" value="FAD/NAD(P)-binding domain"/>
    <property type="match status" value="1"/>
</dbReference>
<dbReference type="AlphaFoldDB" id="A0A484WZK3"/>
<keyword evidence="5" id="KW-0949">S-adenosyl-L-methionine</keyword>
<keyword evidence="7" id="KW-0274">FAD</keyword>
<evidence type="ECO:0000313" key="11">
    <source>
        <dbReference type="EMBL" id="VFS17290.1"/>
    </source>
</evidence>
<name>A0A484WZK3_ECOLX</name>
<dbReference type="PANTHER" id="PTHR13847:SF283">
    <property type="entry name" value="TRNA 5-METHYLAMINOMETHYL-2-THIOURIDINE BIOSYNTHESIS BIFUNCTIONAL PROTEIN MNMC"/>
    <property type="match status" value="1"/>
</dbReference>
<keyword evidence="1" id="KW-0963">Cytoplasm</keyword>
<keyword evidence="6" id="KW-0819">tRNA processing</keyword>
<reference evidence="11 12" key="1">
    <citation type="submission" date="2019-03" db="EMBL/GenBank/DDBJ databases">
        <authorList>
            <consortium name="Pathogen Informatics"/>
        </authorList>
    </citation>
    <scope>NUCLEOTIDE SEQUENCE [LARGE SCALE GENOMIC DNA]</scope>
    <source>
        <strain evidence="11 12">NCTC9001</strain>
    </source>
</reference>
<keyword evidence="9" id="KW-0511">Multifunctional enzyme</keyword>
<evidence type="ECO:0000256" key="5">
    <source>
        <dbReference type="ARBA" id="ARBA00022691"/>
    </source>
</evidence>
<keyword evidence="4" id="KW-0808">Transferase</keyword>
<dbReference type="Proteomes" id="UP000372890">
    <property type="component" value="Unassembled WGS sequence"/>
</dbReference>
<evidence type="ECO:0000256" key="6">
    <source>
        <dbReference type="ARBA" id="ARBA00022694"/>
    </source>
</evidence>
<organism evidence="11 12">
    <name type="scientific">Escherichia coli</name>
    <dbReference type="NCBI Taxonomy" id="562"/>
    <lineage>
        <taxon>Bacteria</taxon>
        <taxon>Pseudomonadati</taxon>
        <taxon>Pseudomonadota</taxon>
        <taxon>Gammaproteobacteria</taxon>
        <taxon>Enterobacterales</taxon>
        <taxon>Enterobacteriaceae</taxon>
        <taxon>Escherichia</taxon>
    </lineage>
</organism>
<dbReference type="GO" id="GO:0032259">
    <property type="term" value="P:methylation"/>
    <property type="evidence" value="ECO:0007669"/>
    <property type="project" value="UniProtKB-KW"/>
</dbReference>
<keyword evidence="3" id="KW-0285">Flavoprotein</keyword>
<sequence>MWGDGTDITLPCSTPWFNRTGSNKQEAAIIGGGIASALLSLALLRRGWQVTLYCADEAPALGASGNRQGALYPLLSKHDEALNRFFSNAFTFARRFYDLLPVKFDHDWCGVTQLGWDEKSQHKIAQMLSMDLPAELAVAVEANAVEQITGVATNCSGITYPQGGWLCPAELTRNVLKLAQQQGLQIHYQYQLQDLSRKDDGWLLNFAGDQQATPQCSGTGERASNQPFQPNVISASIFGGRSSQPYSDNAGTGGAEAGAVL</sequence>
<evidence type="ECO:0000259" key="10">
    <source>
        <dbReference type="Pfam" id="PF01266"/>
    </source>
</evidence>
<evidence type="ECO:0000256" key="8">
    <source>
        <dbReference type="ARBA" id="ARBA00023002"/>
    </source>
</evidence>
<accession>A0A484WZK3</accession>
<dbReference type="GO" id="GO:0016645">
    <property type="term" value="F:oxidoreductase activity, acting on the CH-NH group of donors"/>
    <property type="evidence" value="ECO:0007669"/>
    <property type="project" value="InterPro"/>
</dbReference>
<feature type="domain" description="FAD dependent oxidoreductase" evidence="10">
    <location>
        <begin position="27"/>
        <end position="204"/>
    </location>
</feature>
<evidence type="ECO:0000256" key="4">
    <source>
        <dbReference type="ARBA" id="ARBA00022679"/>
    </source>
</evidence>
<dbReference type="Gene3D" id="3.50.50.60">
    <property type="entry name" value="FAD/NAD(P)-binding domain"/>
    <property type="match status" value="2"/>
</dbReference>
<dbReference type="InterPro" id="IPR017610">
    <property type="entry name" value="tRNA_S-uridine_synth_MnmC_C"/>
</dbReference>
<evidence type="ECO:0000256" key="3">
    <source>
        <dbReference type="ARBA" id="ARBA00022630"/>
    </source>
</evidence>
<evidence type="ECO:0000313" key="12">
    <source>
        <dbReference type="Proteomes" id="UP000372890"/>
    </source>
</evidence>
<dbReference type="EMBL" id="CAADIS010000004">
    <property type="protein sequence ID" value="VFS17290.1"/>
    <property type="molecule type" value="Genomic_DNA"/>
</dbReference>
<protein>
    <submittedName>
        <fullName evidence="11">Glycine/D-amino acid oxidases (Deaminating)</fullName>
    </submittedName>
</protein>
<gene>
    <name evidence="11" type="primary">mnmC_2</name>
    <name evidence="11" type="ORF">NCTC9001_01903</name>
</gene>
<evidence type="ECO:0000256" key="9">
    <source>
        <dbReference type="ARBA" id="ARBA00023268"/>
    </source>
</evidence>
<dbReference type="NCBIfam" id="TIGR03197">
    <property type="entry name" value="MnmC_Cterm"/>
    <property type="match status" value="1"/>
</dbReference>